<evidence type="ECO:0000256" key="1">
    <source>
        <dbReference type="SAM" id="Coils"/>
    </source>
</evidence>
<dbReference type="SMART" id="SM00240">
    <property type="entry name" value="FHA"/>
    <property type="match status" value="1"/>
</dbReference>
<dbReference type="Pfam" id="PF00498">
    <property type="entry name" value="FHA"/>
    <property type="match status" value="1"/>
</dbReference>
<dbReference type="InterPro" id="IPR008984">
    <property type="entry name" value="SMAD_FHA_dom_sf"/>
</dbReference>
<dbReference type="VEuPathDB" id="CryptoDB:Vbra_10354"/>
<dbReference type="EMBL" id="CDMY01000821">
    <property type="protein sequence ID" value="CEM34408.1"/>
    <property type="molecule type" value="Genomic_DNA"/>
</dbReference>
<name>A0A0G4GU99_VITBC</name>
<dbReference type="PROSITE" id="PS50006">
    <property type="entry name" value="FHA_DOMAIN"/>
    <property type="match status" value="1"/>
</dbReference>
<dbReference type="Gene3D" id="2.60.200.20">
    <property type="match status" value="1"/>
</dbReference>
<evidence type="ECO:0000313" key="5">
    <source>
        <dbReference type="Proteomes" id="UP000041254"/>
    </source>
</evidence>
<dbReference type="PANTHER" id="PTHR23308">
    <property type="entry name" value="NUCLEAR INHIBITOR OF PROTEIN PHOSPHATASE-1"/>
    <property type="match status" value="1"/>
</dbReference>
<dbReference type="InParanoid" id="A0A0G4GU99"/>
<reference evidence="4 5" key="1">
    <citation type="submission" date="2014-11" db="EMBL/GenBank/DDBJ databases">
        <authorList>
            <person name="Zhu J."/>
            <person name="Qi W."/>
            <person name="Song R."/>
        </authorList>
    </citation>
    <scope>NUCLEOTIDE SEQUENCE [LARGE SCALE GENOMIC DNA]</scope>
</reference>
<dbReference type="SUPFAM" id="SSF49879">
    <property type="entry name" value="SMAD/FHA domain"/>
    <property type="match status" value="1"/>
</dbReference>
<accession>A0A0G4GU99</accession>
<proteinExistence type="predicted"/>
<dbReference type="Proteomes" id="UP000041254">
    <property type="component" value="Unassembled WGS sequence"/>
</dbReference>
<feature type="compositionally biased region" description="Basic and acidic residues" evidence="2">
    <location>
        <begin position="317"/>
        <end position="333"/>
    </location>
</feature>
<dbReference type="OMA" id="IHSTHGC"/>
<evidence type="ECO:0000256" key="2">
    <source>
        <dbReference type="SAM" id="MobiDB-lite"/>
    </source>
</evidence>
<evidence type="ECO:0000313" key="4">
    <source>
        <dbReference type="EMBL" id="CEM34408.1"/>
    </source>
</evidence>
<protein>
    <recommendedName>
        <fullName evidence="3">FHA domain-containing protein</fullName>
    </recommendedName>
</protein>
<organism evidence="4 5">
    <name type="scientific">Vitrella brassicaformis (strain CCMP3155)</name>
    <dbReference type="NCBI Taxonomy" id="1169540"/>
    <lineage>
        <taxon>Eukaryota</taxon>
        <taxon>Sar</taxon>
        <taxon>Alveolata</taxon>
        <taxon>Colpodellida</taxon>
        <taxon>Vitrellaceae</taxon>
        <taxon>Vitrella</taxon>
    </lineage>
</organism>
<feature type="coiled-coil region" evidence="1">
    <location>
        <begin position="226"/>
        <end position="285"/>
    </location>
</feature>
<dbReference type="InterPro" id="IPR050923">
    <property type="entry name" value="Cell_Proc_Reg/RNA_Proc"/>
</dbReference>
<keyword evidence="5" id="KW-1185">Reference proteome</keyword>
<gene>
    <name evidence="4" type="ORF">Vbra_10354</name>
</gene>
<feature type="domain" description="FHA" evidence="3">
    <location>
        <begin position="48"/>
        <end position="99"/>
    </location>
</feature>
<feature type="compositionally biased region" description="Basic and acidic residues" evidence="2">
    <location>
        <begin position="398"/>
        <end position="439"/>
    </location>
</feature>
<feature type="compositionally biased region" description="Polar residues" evidence="2">
    <location>
        <begin position="584"/>
        <end position="600"/>
    </location>
</feature>
<dbReference type="InterPro" id="IPR000253">
    <property type="entry name" value="FHA_dom"/>
</dbReference>
<dbReference type="AlphaFoldDB" id="A0A0G4GU99"/>
<keyword evidence="1" id="KW-0175">Coiled coil</keyword>
<feature type="region of interest" description="Disordered" evidence="2">
    <location>
        <begin position="398"/>
        <end position="600"/>
    </location>
</feature>
<evidence type="ECO:0000259" key="3">
    <source>
        <dbReference type="PROSITE" id="PS50006"/>
    </source>
</evidence>
<feature type="region of interest" description="Disordered" evidence="2">
    <location>
        <begin position="317"/>
        <end position="339"/>
    </location>
</feature>
<feature type="compositionally biased region" description="Pro residues" evidence="2">
    <location>
        <begin position="449"/>
        <end position="463"/>
    </location>
</feature>
<dbReference type="OrthoDB" id="444265at2759"/>
<sequence length="600" mass="65629">MEGSKPKDGTIDYTPPYWSGVPQAEIYLEVLRQGALLGRIDLKDKPYFLIGRNPITADILVDHPSVSRAHAVIQFSDKGKMYLYDNESVHGTKRNGHALEPKKFVEFCVGDQLQFGQATRVFLVNGPEGLMPKELNIQACKQARKKEMEALKAAKAQPSPAAPAAAPAPAADASWGLAMDAEDALRDEQHEQQHELIHPVTGFLDLERVKEKKDLTAKQLAAVGKIEERLRKMDQMRTEREKIESKDDTLTDGQTHRLSVISRRLEELESEVALAQESLKQALGLTTGGGRSVSKRVLDHFDTALEDDDDEFFDRTQQAKKESGTRQAKKAEGAGKPAVKTEQTLAEEVASLTSAQSKLQEEVAQYKAEEQRATEQGLDPLEAFMAKNRALLAKQKRQEAEAKLRSTSSELKDAERLLRIARRGQEHLAADKKEPDKSGAVDTAVPTPSAAPPKPQPAKPKAPPSAAIPKEPAVAKEELKQPPPTDESMADEEFGPQLLPETAKADRTPLVEVTAGGLERIYTRGTKRREETGASSGPAAKKRVIGPTMPPASRDVTASNGDEGRPEQVDAQDESAGGLWVPPTEQQGDGRTNLNVRLGY</sequence>